<proteinExistence type="inferred from homology"/>
<evidence type="ECO:0000256" key="4">
    <source>
        <dbReference type="ARBA" id="ARBA00013194"/>
    </source>
</evidence>
<keyword evidence="9" id="KW-0732">Signal</keyword>
<keyword evidence="7" id="KW-0143">Chaperone</keyword>
<reference evidence="10 11" key="1">
    <citation type="submission" date="2019-11" db="EMBL/GenBank/DDBJ databases">
        <title>Comparative genomics of hydrocarbon-degrading Desulfosarcina strains.</title>
        <authorList>
            <person name="Watanabe M."/>
            <person name="Kojima H."/>
            <person name="Fukui M."/>
        </authorList>
    </citation>
    <scope>NUCLEOTIDE SEQUENCE [LARGE SCALE GENOMIC DNA]</scope>
    <source>
        <strain evidence="10 11">28bB2T</strain>
    </source>
</reference>
<evidence type="ECO:0000256" key="1">
    <source>
        <dbReference type="ARBA" id="ARBA00000971"/>
    </source>
</evidence>
<dbReference type="Proteomes" id="UP000425960">
    <property type="component" value="Chromosome"/>
</dbReference>
<dbReference type="Gene3D" id="3.10.50.40">
    <property type="match status" value="1"/>
</dbReference>
<evidence type="ECO:0000313" key="10">
    <source>
        <dbReference type="EMBL" id="BBO85840.1"/>
    </source>
</evidence>
<evidence type="ECO:0000256" key="7">
    <source>
        <dbReference type="ARBA" id="ARBA00023186"/>
    </source>
</evidence>
<dbReference type="PANTHER" id="PTHR47861">
    <property type="entry name" value="FKBP-TYPE PEPTIDYL-PROLYL CIS-TRANS ISOMERASE SLYD"/>
    <property type="match status" value="1"/>
</dbReference>
<dbReference type="AlphaFoldDB" id="A0A5K8A0H8"/>
<comment type="catalytic activity">
    <reaction evidence="1">
        <text>[protein]-peptidylproline (omega=180) = [protein]-peptidylproline (omega=0)</text>
        <dbReference type="Rhea" id="RHEA:16237"/>
        <dbReference type="Rhea" id="RHEA-COMP:10747"/>
        <dbReference type="Rhea" id="RHEA-COMP:10748"/>
        <dbReference type="ChEBI" id="CHEBI:83833"/>
        <dbReference type="ChEBI" id="CHEBI:83834"/>
        <dbReference type="EC" id="5.2.1.8"/>
    </reaction>
</comment>
<name>A0A5K8A0H8_9BACT</name>
<dbReference type="GO" id="GO:0003755">
    <property type="term" value="F:peptidyl-prolyl cis-trans isomerase activity"/>
    <property type="evidence" value="ECO:0007669"/>
    <property type="project" value="UniProtKB-KW"/>
</dbReference>
<feature type="signal peptide" evidence="9">
    <location>
        <begin position="1"/>
        <end position="36"/>
    </location>
</feature>
<keyword evidence="6" id="KW-0697">Rotamase</keyword>
<dbReference type="EMBL" id="AP021876">
    <property type="protein sequence ID" value="BBO85840.1"/>
    <property type="molecule type" value="Genomic_DNA"/>
</dbReference>
<feature type="chain" id="PRO_5024356228" description="peptidylprolyl isomerase" evidence="9">
    <location>
        <begin position="37"/>
        <end position="295"/>
    </location>
</feature>
<organism evidence="10 11">
    <name type="scientific">Desulfosarcina ovata subsp. sediminis</name>
    <dbReference type="NCBI Taxonomy" id="885957"/>
    <lineage>
        <taxon>Bacteria</taxon>
        <taxon>Pseudomonadati</taxon>
        <taxon>Thermodesulfobacteriota</taxon>
        <taxon>Desulfobacteria</taxon>
        <taxon>Desulfobacterales</taxon>
        <taxon>Desulfosarcinaceae</taxon>
        <taxon>Desulfosarcina</taxon>
    </lineage>
</organism>
<evidence type="ECO:0000256" key="2">
    <source>
        <dbReference type="ARBA" id="ARBA00004496"/>
    </source>
</evidence>
<comment type="similarity">
    <text evidence="3">Belongs to the FKBP-type PPIase family.</text>
</comment>
<dbReference type="PANTHER" id="PTHR47861:SF3">
    <property type="entry name" value="FKBP-TYPE PEPTIDYL-PROLYL CIS-TRANS ISOMERASE SLYD"/>
    <property type="match status" value="1"/>
</dbReference>
<evidence type="ECO:0000256" key="5">
    <source>
        <dbReference type="ARBA" id="ARBA00022490"/>
    </source>
</evidence>
<evidence type="ECO:0000256" key="8">
    <source>
        <dbReference type="ARBA" id="ARBA00023235"/>
    </source>
</evidence>
<dbReference type="GO" id="GO:0005737">
    <property type="term" value="C:cytoplasm"/>
    <property type="evidence" value="ECO:0007669"/>
    <property type="project" value="UniProtKB-SubCell"/>
</dbReference>
<accession>A0A5K8A0H8</accession>
<evidence type="ECO:0000313" key="11">
    <source>
        <dbReference type="Proteomes" id="UP000425960"/>
    </source>
</evidence>
<evidence type="ECO:0000256" key="9">
    <source>
        <dbReference type="SAM" id="SignalP"/>
    </source>
</evidence>
<dbReference type="EC" id="5.2.1.8" evidence="4"/>
<evidence type="ECO:0000256" key="6">
    <source>
        <dbReference type="ARBA" id="ARBA00023110"/>
    </source>
</evidence>
<gene>
    <name evidence="10" type="ORF">DSCO28_64060</name>
</gene>
<comment type="subcellular location">
    <subcellularLocation>
        <location evidence="2">Cytoplasm</location>
    </subcellularLocation>
</comment>
<sequence>MFIHEINNSKMLYRMLSLSILLSALFYGCATTPAMMDTIVVGDTVKVDYTCRIENGDILVTTRKEAAQDTSAHLSHAYIPNKAYAPVIIPVGKESLLPEKPIIRPATGEIAVHLSKQLEGLSYEGTHHLTVTTEAIADLPKMERFMQYARTMRRPKQRSISKAQFVTNTGQEPVAGEILFADRAMPWKVLSVSADSVEVKYLLKEGQKVMLPYGEAVVHDQGDHYELEIETRPGGLVRVGPYIGRIVDITDKLFIVDFEHPFGGRELACEVTATRVEESLDDIMDSASAEGEQAP</sequence>
<dbReference type="InterPro" id="IPR046357">
    <property type="entry name" value="PPIase_dom_sf"/>
</dbReference>
<protein>
    <recommendedName>
        <fullName evidence="4">peptidylprolyl isomerase</fullName>
        <ecNumber evidence="4">5.2.1.8</ecNumber>
    </recommendedName>
</protein>
<dbReference type="KEGG" id="dov:DSCO28_64060"/>
<keyword evidence="5" id="KW-0963">Cytoplasm</keyword>
<keyword evidence="8" id="KW-0413">Isomerase</keyword>
<evidence type="ECO:0000256" key="3">
    <source>
        <dbReference type="ARBA" id="ARBA00006577"/>
    </source>
</evidence>